<keyword evidence="7" id="KW-0472">Membrane</keyword>
<evidence type="ECO:0000256" key="6">
    <source>
        <dbReference type="ARBA" id="ARBA00023157"/>
    </source>
</evidence>
<gene>
    <name evidence="11" type="ORF">HG535_0A03300</name>
</gene>
<dbReference type="GO" id="GO:0030970">
    <property type="term" value="P:retrograde protein transport, ER to cytosol"/>
    <property type="evidence" value="ECO:0007669"/>
    <property type="project" value="TreeGrafter"/>
</dbReference>
<evidence type="ECO:0000313" key="12">
    <source>
        <dbReference type="Proteomes" id="UP000509704"/>
    </source>
</evidence>
<evidence type="ECO:0000256" key="8">
    <source>
        <dbReference type="SAM" id="MobiDB-lite"/>
    </source>
</evidence>
<reference evidence="11 12" key="1">
    <citation type="submission" date="2020-07" db="EMBL/GenBank/DDBJ databases">
        <title>The yeast mating-type switching endonuclease HO is a domesticated member of an unorthodox homing genetic element family.</title>
        <authorList>
            <person name="Coughlan A.Y."/>
            <person name="Lombardi L."/>
            <person name="Braun-Galleani S."/>
            <person name="Martos A.R."/>
            <person name="Galeote V."/>
            <person name="Bigey F."/>
            <person name="Dequin S."/>
            <person name="Byrne K.P."/>
            <person name="Wolfe K.H."/>
        </authorList>
    </citation>
    <scope>NUCLEOTIDE SEQUENCE [LARGE SCALE GENOMIC DNA]</scope>
    <source>
        <strain evidence="11 12">NRRL Y-6702</strain>
    </source>
</reference>
<keyword evidence="3 9" id="KW-0732">Signal</keyword>
<dbReference type="KEGG" id="zmk:HG535_0A03300"/>
<dbReference type="GO" id="GO:0005788">
    <property type="term" value="C:endoplasmic reticulum lumen"/>
    <property type="evidence" value="ECO:0007669"/>
    <property type="project" value="UniProtKB-UniRule"/>
</dbReference>
<keyword evidence="5 7" id="KW-0256">Endoplasmic reticulum</keyword>
<feature type="compositionally biased region" description="Basic and acidic residues" evidence="8">
    <location>
        <begin position="462"/>
        <end position="493"/>
    </location>
</feature>
<keyword evidence="12" id="KW-1185">Reference proteome</keyword>
<dbReference type="InterPro" id="IPR041039">
    <property type="entry name" value="Yos9_DD"/>
</dbReference>
<keyword evidence="4 7" id="KW-0430">Lectin</keyword>
<dbReference type="Gene3D" id="2.70.130.10">
    <property type="entry name" value="Mannose-6-phosphate receptor binding domain"/>
    <property type="match status" value="1"/>
</dbReference>
<feature type="region of interest" description="Disordered" evidence="8">
    <location>
        <begin position="457"/>
        <end position="522"/>
    </location>
</feature>
<feature type="chain" id="PRO_5029008979" description="Endoplasmic reticulum lectin" evidence="9">
    <location>
        <begin position="19"/>
        <end position="522"/>
    </location>
</feature>
<dbReference type="InterPro" id="IPR012913">
    <property type="entry name" value="OS9-like_dom"/>
</dbReference>
<dbReference type="PANTHER" id="PTHR15414:SF0">
    <property type="entry name" value="ENDOPLASMIC RETICULUM LECTIN 1"/>
    <property type="match status" value="1"/>
</dbReference>
<dbReference type="GeneID" id="59234027"/>
<dbReference type="GO" id="GO:0030246">
    <property type="term" value="F:carbohydrate binding"/>
    <property type="evidence" value="ECO:0007669"/>
    <property type="project" value="UniProtKB-UniRule"/>
</dbReference>
<dbReference type="OrthoDB" id="448954at2759"/>
<evidence type="ECO:0000256" key="9">
    <source>
        <dbReference type="SAM" id="SignalP"/>
    </source>
</evidence>
<keyword evidence="6" id="KW-1015">Disulfide bond</keyword>
<evidence type="ECO:0000313" key="11">
    <source>
        <dbReference type="EMBL" id="QLG70391.1"/>
    </source>
</evidence>
<dbReference type="Proteomes" id="UP000509704">
    <property type="component" value="Chromosome 1"/>
</dbReference>
<dbReference type="Pfam" id="PF07915">
    <property type="entry name" value="PRKCSH"/>
    <property type="match status" value="1"/>
</dbReference>
<evidence type="ECO:0000256" key="4">
    <source>
        <dbReference type="ARBA" id="ARBA00022734"/>
    </source>
</evidence>
<feature type="domain" description="MRH" evidence="10">
    <location>
        <begin position="108"/>
        <end position="224"/>
    </location>
</feature>
<evidence type="ECO:0000256" key="7">
    <source>
        <dbReference type="RuleBase" id="RU369099"/>
    </source>
</evidence>
<dbReference type="GO" id="GO:0005789">
    <property type="term" value="C:endoplasmic reticulum membrane"/>
    <property type="evidence" value="ECO:0007669"/>
    <property type="project" value="UniProtKB-SubCell"/>
</dbReference>
<dbReference type="Pfam" id="PF17880">
    <property type="entry name" value="Yos9_DD"/>
    <property type="match status" value="1"/>
</dbReference>
<dbReference type="InterPro" id="IPR009011">
    <property type="entry name" value="Man6P_isomerase_rcpt-bd_dom_sf"/>
</dbReference>
<feature type="compositionally biased region" description="Basic and acidic residues" evidence="8">
    <location>
        <begin position="501"/>
        <end position="522"/>
    </location>
</feature>
<accession>A0A7H9AVY8</accession>
<evidence type="ECO:0000259" key="10">
    <source>
        <dbReference type="PROSITE" id="PS51914"/>
    </source>
</evidence>
<evidence type="ECO:0000256" key="3">
    <source>
        <dbReference type="ARBA" id="ARBA00022729"/>
    </source>
</evidence>
<dbReference type="PANTHER" id="PTHR15414">
    <property type="entry name" value="OS-9-RELATED"/>
    <property type="match status" value="1"/>
</dbReference>
<protein>
    <recommendedName>
        <fullName evidence="7">Endoplasmic reticulum lectin</fullName>
    </recommendedName>
    <alternativeName>
        <fullName evidence="7">Protein OS-9 homolog</fullName>
    </alternativeName>
</protein>
<evidence type="ECO:0000256" key="1">
    <source>
        <dbReference type="ARBA" id="ARBA00004367"/>
    </source>
</evidence>
<sequence>MWQVIAFLVAGCFHISSANLTPVVDPICMNKYLITYMTPKLWDKTFGNNETALSLGRIMNVGDEMSCYVYNNLTSSFNVSNQVDEEYLGDHLASILETGVDIIINSITECLRNFRGFWNYEYCPNGTLVQFHGDPKTSSLYYVLAGMRTLGSNREFRLLHNDFGYYITETVSSGDICDMTGQPRVVNLQYVCGPAAGSAGIQWVREHKTCHYEVQIAVQSLCKLELLSTTGDKKFSTPLICSKESRQIKDVLHTIAEFEPTFMGNELYFLRPCNPINQTERTSLVYSGQLIIEGKPSEKETEIVRMRFKKAIGRMLIQELILLPDGSPLQNGDEISWFSEVVDLKGNFLTTVHFTINSSSIPHITFDPYFDTKGKGNVLSYKKNDKPDEKPFNLQNNEMTFESQLSLDFKDKFKFVLIHEKIDSGEQLVLDETDYILEDVLSAEQIAELLVKLESEQQTNNRAEKNKEDKTPESRMKDDTSNEETTKGEKDEQVSGDEDITNPKENADPIVEEKAGNIHDEL</sequence>
<comment type="function">
    <text evidence="7">Lectin involved in the quality control of the secretory pathway. As a member of the endoplasmic reticulum-associated degradation lumenal (ERAD-L) surveillance system, targets misfolded endoplasmic reticulum lumenal glycoproteins for degradation.</text>
</comment>
<evidence type="ECO:0000256" key="2">
    <source>
        <dbReference type="ARBA" id="ARBA00009918"/>
    </source>
</evidence>
<dbReference type="GO" id="GO:0030968">
    <property type="term" value="P:endoplasmic reticulum unfolded protein response"/>
    <property type="evidence" value="ECO:0007669"/>
    <property type="project" value="UniProtKB-UniRule"/>
</dbReference>
<comment type="subcellular location">
    <subcellularLocation>
        <location evidence="1 7">Endoplasmic reticulum membrane</location>
        <topology evidence="1 7">Peripheral membrane protein</topology>
        <orientation evidence="1 7">Lumenal side</orientation>
    </subcellularLocation>
</comment>
<dbReference type="InterPro" id="IPR044865">
    <property type="entry name" value="MRH_dom"/>
</dbReference>
<dbReference type="Gene3D" id="3.10.310.60">
    <property type="match status" value="1"/>
</dbReference>
<dbReference type="EMBL" id="CP058604">
    <property type="protein sequence ID" value="QLG70391.1"/>
    <property type="molecule type" value="Genomic_DNA"/>
</dbReference>
<dbReference type="InterPro" id="IPR045149">
    <property type="entry name" value="OS-9-like"/>
</dbReference>
<name>A0A7H9AVY8_ZYGMR</name>
<dbReference type="RefSeq" id="XP_037142119.1">
    <property type="nucleotide sequence ID" value="XM_037286224.1"/>
</dbReference>
<proteinExistence type="inferred from homology"/>
<comment type="similarity">
    <text evidence="2 7">Belongs to the OS-9 family.</text>
</comment>
<organism evidence="11 12">
    <name type="scientific">Zygotorulaspora mrakii</name>
    <name type="common">Zygosaccharomyces mrakii</name>
    <dbReference type="NCBI Taxonomy" id="42260"/>
    <lineage>
        <taxon>Eukaryota</taxon>
        <taxon>Fungi</taxon>
        <taxon>Dikarya</taxon>
        <taxon>Ascomycota</taxon>
        <taxon>Saccharomycotina</taxon>
        <taxon>Saccharomycetes</taxon>
        <taxon>Saccharomycetales</taxon>
        <taxon>Saccharomycetaceae</taxon>
        <taxon>Zygotorulaspora</taxon>
    </lineage>
</organism>
<feature type="signal peptide" evidence="9">
    <location>
        <begin position="1"/>
        <end position="18"/>
    </location>
</feature>
<dbReference type="AlphaFoldDB" id="A0A7H9AVY8"/>
<dbReference type="PROSITE" id="PS51914">
    <property type="entry name" value="MRH"/>
    <property type="match status" value="1"/>
</dbReference>
<evidence type="ECO:0000256" key="5">
    <source>
        <dbReference type="ARBA" id="ARBA00022824"/>
    </source>
</evidence>